<evidence type="ECO:0000256" key="2">
    <source>
        <dbReference type="ARBA" id="ARBA00022729"/>
    </source>
</evidence>
<evidence type="ECO:0000313" key="6">
    <source>
        <dbReference type="Proteomes" id="UP000650616"/>
    </source>
</evidence>
<feature type="chain" id="PRO_5044718284" description="Type IV secretion system putative lipoprotein virB7" evidence="3">
    <location>
        <begin position="25"/>
        <end position="186"/>
    </location>
</feature>
<dbReference type="PROSITE" id="PS51257">
    <property type="entry name" value="PROKAR_LIPOPROTEIN"/>
    <property type="match status" value="1"/>
</dbReference>
<dbReference type="Gene3D" id="3.40.50.10610">
    <property type="entry name" value="ABC-type transport auxiliary lipoprotein component"/>
    <property type="match status" value="1"/>
</dbReference>
<sequence>MRKFTLALVSLIILSGCSIKTTVAQPDMYEIYYSNKECRAVKNASKNIYIDSVSALDLVDSRRILIVAENNKIRYLDDAKFVAMPSEMIYKALVKGVYSNCGLSPVFAPGTNDSRLKVNLISLQIRGDKAEVTMAYELFNASRSIKSGIINKELFCPDPSSKTVFETINKTVNIAIDTLLSEIVID</sequence>
<reference evidence="5 6" key="1">
    <citation type="submission" date="2015-08" db="EMBL/GenBank/DDBJ databases">
        <title>Comparative genomics of the Campylobacter concisus group.</title>
        <authorList>
            <person name="Yee E."/>
            <person name="Chapman M.H."/>
            <person name="Huynh S."/>
            <person name="Bono J.L."/>
            <person name="On S.L."/>
            <person name="St Leger J."/>
            <person name="Foster G."/>
            <person name="Parker C.T."/>
            <person name="Miller W.G."/>
        </authorList>
    </citation>
    <scope>NUCLEOTIDE SEQUENCE [LARGE SCALE GENOMIC DNA]</scope>
    <source>
        <strain evidence="5 6">RM9337</strain>
    </source>
</reference>
<evidence type="ECO:0000313" key="7">
    <source>
        <dbReference type="Proteomes" id="UP001318760"/>
    </source>
</evidence>
<organism evidence="5 6">
    <name type="scientific">Campylobacter californiensis</name>
    <dbReference type="NCBI Taxonomy" id="1032243"/>
    <lineage>
        <taxon>Bacteria</taxon>
        <taxon>Pseudomonadati</taxon>
        <taxon>Campylobacterota</taxon>
        <taxon>Epsilonproteobacteria</taxon>
        <taxon>Campylobacterales</taxon>
        <taxon>Campylobacteraceae</taxon>
        <taxon>Campylobacter</taxon>
    </lineage>
</organism>
<keyword evidence="6" id="KW-1185">Reference proteome</keyword>
<dbReference type="SUPFAM" id="SSF159594">
    <property type="entry name" value="XCC0632-like"/>
    <property type="match status" value="1"/>
</dbReference>
<dbReference type="Proteomes" id="UP001318760">
    <property type="component" value="Unassembled WGS sequence"/>
</dbReference>
<keyword evidence="2 3" id="KW-0732">Signal</keyword>
<dbReference type="AlphaFoldDB" id="A0AAW3ZVJ8"/>
<evidence type="ECO:0000313" key="5">
    <source>
        <dbReference type="EMBL" id="MBE3608697.1"/>
    </source>
</evidence>
<comment type="caution">
    <text evidence="5">The sequence shown here is derived from an EMBL/GenBank/DDBJ whole genome shotgun (WGS) entry which is preliminary data.</text>
</comment>
<evidence type="ECO:0000256" key="3">
    <source>
        <dbReference type="SAM" id="SignalP"/>
    </source>
</evidence>
<dbReference type="InterPro" id="IPR012640">
    <property type="entry name" value="Membr_lipoprot_lipid_attach_CS"/>
</dbReference>
<accession>A0AAW3ZVJ8</accession>
<proteinExistence type="predicted"/>
<dbReference type="EMBL" id="LIWG01000012">
    <property type="protein sequence ID" value="MBE3608697.1"/>
    <property type="molecule type" value="Genomic_DNA"/>
</dbReference>
<evidence type="ECO:0000313" key="4">
    <source>
        <dbReference type="EMBL" id="MBE2985910.1"/>
    </source>
</evidence>
<protein>
    <recommendedName>
        <fullName evidence="1">Type IV secretion system putative lipoprotein virB7</fullName>
    </recommendedName>
</protein>
<dbReference type="Pfam" id="PF08139">
    <property type="entry name" value="LPAM_1"/>
    <property type="match status" value="1"/>
</dbReference>
<feature type="signal peptide" evidence="3">
    <location>
        <begin position="1"/>
        <end position="24"/>
    </location>
</feature>
<evidence type="ECO:0000256" key="1">
    <source>
        <dbReference type="ARBA" id="ARBA00017922"/>
    </source>
</evidence>
<gene>
    <name evidence="4" type="ORF">CCAL12919_01995</name>
    <name evidence="5" type="ORF">CCAL9337_08195</name>
</gene>
<reference evidence="4 7" key="2">
    <citation type="submission" date="2020-10" db="EMBL/GenBank/DDBJ databases">
        <title>Campylobacter californiensis sp. nov. isolated from cattle and feral swine in California.</title>
        <authorList>
            <person name="Miller W.G."/>
        </authorList>
    </citation>
    <scope>NUCLEOTIDE SEQUENCE [LARGE SCALE GENOMIC DNA]</scope>
    <source>
        <strain evidence="4 7">RM12919</strain>
    </source>
</reference>
<dbReference type="Proteomes" id="UP000650616">
    <property type="component" value="Unassembled WGS sequence"/>
</dbReference>
<dbReference type="EMBL" id="JADBHS010000003">
    <property type="protein sequence ID" value="MBE2985910.1"/>
    <property type="molecule type" value="Genomic_DNA"/>
</dbReference>
<dbReference type="RefSeq" id="WP_170000157.1">
    <property type="nucleotide sequence ID" value="NZ_CP012545.1"/>
</dbReference>
<name>A0AAW3ZVJ8_9BACT</name>